<evidence type="ECO:0008006" key="2">
    <source>
        <dbReference type="Google" id="ProtNLM"/>
    </source>
</evidence>
<evidence type="ECO:0000313" key="1">
    <source>
        <dbReference type="EMBL" id="KKL22647.1"/>
    </source>
</evidence>
<organism evidence="1">
    <name type="scientific">marine sediment metagenome</name>
    <dbReference type="NCBI Taxonomy" id="412755"/>
    <lineage>
        <taxon>unclassified sequences</taxon>
        <taxon>metagenomes</taxon>
        <taxon>ecological metagenomes</taxon>
    </lineage>
</organism>
<proteinExistence type="predicted"/>
<gene>
    <name evidence="1" type="ORF">LCGC14_2433340</name>
</gene>
<dbReference type="AlphaFoldDB" id="A0A0F9C8L8"/>
<name>A0A0F9C8L8_9ZZZZ</name>
<comment type="caution">
    <text evidence="1">The sequence shown here is derived from an EMBL/GenBank/DDBJ whole genome shotgun (WGS) entry which is preliminary data.</text>
</comment>
<reference evidence="1" key="1">
    <citation type="journal article" date="2015" name="Nature">
        <title>Complex archaea that bridge the gap between prokaryotes and eukaryotes.</title>
        <authorList>
            <person name="Spang A."/>
            <person name="Saw J.H."/>
            <person name="Jorgensen S.L."/>
            <person name="Zaremba-Niedzwiedzka K."/>
            <person name="Martijn J."/>
            <person name="Lind A.E."/>
            <person name="van Eijk R."/>
            <person name="Schleper C."/>
            <person name="Guy L."/>
            <person name="Ettema T.J."/>
        </authorList>
    </citation>
    <scope>NUCLEOTIDE SEQUENCE</scope>
</reference>
<dbReference type="EMBL" id="LAZR01037273">
    <property type="protein sequence ID" value="KKL22647.1"/>
    <property type="molecule type" value="Genomic_DNA"/>
</dbReference>
<protein>
    <recommendedName>
        <fullName evidence="2">Terminase large subunit gp17-like C-terminal domain-containing protein</fullName>
    </recommendedName>
</protein>
<sequence length="136" mass="16097">IYRYLSKFYKKENLCWVNFQSKIAVAFTEDDNGNVVYKNGKPVFEEEYVIDWAVRRNKVLLYDGEHAEIAYDYKFDKQFGGMKSMFSGNRVKYGHLTEDHLHSAFQVFSIMQWSNEFNLVKPIKKKDWGVGAVSWE</sequence>
<feature type="non-terminal residue" evidence="1">
    <location>
        <position position="1"/>
    </location>
</feature>
<accession>A0A0F9C8L8</accession>